<dbReference type="Pfam" id="PF12698">
    <property type="entry name" value="ABC2_membrane_3"/>
    <property type="match status" value="1"/>
</dbReference>
<dbReference type="KEGG" id="shj:SHELI_v1c09030"/>
<name>A0A1B3SLP1_9MOLU</name>
<keyword evidence="3 5" id="KW-1133">Transmembrane helix</keyword>
<feature type="transmembrane region" description="Helical" evidence="5">
    <location>
        <begin position="73"/>
        <end position="93"/>
    </location>
</feature>
<accession>A0A1B3SLP1</accession>
<feature type="transmembrane region" description="Helical" evidence="5">
    <location>
        <begin position="268"/>
        <end position="289"/>
    </location>
</feature>
<comment type="subcellular location">
    <subcellularLocation>
        <location evidence="1">Membrane</location>
        <topology evidence="1">Multi-pass membrane protein</topology>
    </subcellularLocation>
</comment>
<dbReference type="EMBL" id="CP017015">
    <property type="protein sequence ID" value="AOG60852.1"/>
    <property type="molecule type" value="Genomic_DNA"/>
</dbReference>
<dbReference type="GO" id="GO:0140359">
    <property type="term" value="F:ABC-type transporter activity"/>
    <property type="evidence" value="ECO:0007669"/>
    <property type="project" value="InterPro"/>
</dbReference>
<dbReference type="STRING" id="216938.SHELI_v1c09030"/>
<evidence type="ECO:0000259" key="6">
    <source>
        <dbReference type="Pfam" id="PF12698"/>
    </source>
</evidence>
<evidence type="ECO:0000256" key="3">
    <source>
        <dbReference type="ARBA" id="ARBA00022989"/>
    </source>
</evidence>
<organism evidence="7 8">
    <name type="scientific">Spiroplasma helicoides</name>
    <dbReference type="NCBI Taxonomy" id="216938"/>
    <lineage>
        <taxon>Bacteria</taxon>
        <taxon>Bacillati</taxon>
        <taxon>Mycoplasmatota</taxon>
        <taxon>Mollicutes</taxon>
        <taxon>Entomoplasmatales</taxon>
        <taxon>Spiroplasmataceae</taxon>
        <taxon>Spiroplasma</taxon>
    </lineage>
</organism>
<dbReference type="OrthoDB" id="388470at2"/>
<protein>
    <submittedName>
        <fullName evidence="7">ABC transporter permease</fullName>
    </submittedName>
</protein>
<evidence type="ECO:0000313" key="8">
    <source>
        <dbReference type="Proteomes" id="UP000094378"/>
    </source>
</evidence>
<evidence type="ECO:0000256" key="5">
    <source>
        <dbReference type="SAM" id="Phobius"/>
    </source>
</evidence>
<dbReference type="InterPro" id="IPR013525">
    <property type="entry name" value="ABC2_TM"/>
</dbReference>
<dbReference type="AlphaFoldDB" id="A0A1B3SLP1"/>
<keyword evidence="2 5" id="KW-0812">Transmembrane</keyword>
<gene>
    <name evidence="7" type="ORF">SHELI_v1c09030</name>
</gene>
<evidence type="ECO:0000313" key="7">
    <source>
        <dbReference type="EMBL" id="AOG60852.1"/>
    </source>
</evidence>
<proteinExistence type="predicted"/>
<evidence type="ECO:0000256" key="4">
    <source>
        <dbReference type="ARBA" id="ARBA00023136"/>
    </source>
</evidence>
<dbReference type="Proteomes" id="UP000094378">
    <property type="component" value="Chromosome"/>
</dbReference>
<reference evidence="7 8" key="1">
    <citation type="submission" date="2016-08" db="EMBL/GenBank/DDBJ databases">
        <title>Complete genome sequence of Spiroplasma helicoides TABS-2 (DSM 22551).</title>
        <authorList>
            <person name="Shen W.-Y."/>
            <person name="Lo W.-S."/>
            <person name="Lai Y.-C."/>
            <person name="Kuo C.-H."/>
        </authorList>
    </citation>
    <scope>NUCLEOTIDE SEQUENCE [LARGE SCALE GENOMIC DNA]</scope>
    <source>
        <strain evidence="7 8">TABS-2</strain>
    </source>
</reference>
<keyword evidence="4 5" id="KW-0472">Membrane</keyword>
<evidence type="ECO:0000256" key="2">
    <source>
        <dbReference type="ARBA" id="ARBA00022692"/>
    </source>
</evidence>
<keyword evidence="8" id="KW-1185">Reference proteome</keyword>
<dbReference type="GO" id="GO:0016020">
    <property type="term" value="C:membrane"/>
    <property type="evidence" value="ECO:0007669"/>
    <property type="project" value="UniProtKB-SubCell"/>
</dbReference>
<feature type="transmembrane region" description="Helical" evidence="5">
    <location>
        <begin position="43"/>
        <end position="61"/>
    </location>
</feature>
<feature type="transmembrane region" description="Helical" evidence="5">
    <location>
        <begin position="152"/>
        <end position="175"/>
    </location>
</feature>
<evidence type="ECO:0000256" key="1">
    <source>
        <dbReference type="ARBA" id="ARBA00004141"/>
    </source>
</evidence>
<dbReference type="RefSeq" id="WP_069117110.1">
    <property type="nucleotide sequence ID" value="NZ_CP017015.1"/>
</dbReference>
<feature type="transmembrane region" description="Helical" evidence="5">
    <location>
        <begin position="187"/>
        <end position="205"/>
    </location>
</feature>
<feature type="transmembrane region" description="Helical" evidence="5">
    <location>
        <begin position="113"/>
        <end position="140"/>
    </location>
</feature>
<sequence>MKKQTRIEEKTPKTNFNFKRNSLIFFQLFRLIGKAFYKNVRGPLFTYIIPIFFTTIFYFLFSSNNSSNKGSTLLGYIALPCLTILTSLSASIVEWKNSIFLKRMDTTGISKKNFILCIWIFYFMVGWSGVVVELLAGMAIGREDVIDLYKTMNWWFFILAISLINLMSIGIATLLGGNLSDDGANQGISMIIYFICIFFSGVMLDPRLYETSDGIRIFSYFIPLKYPVALLLFSQIEDGDWSNAGFNTGRWDVTRQPEPKFQDFTDTWQPVVGAILIIIALFVITALTFKWHKKR</sequence>
<feature type="domain" description="ABC-2 type transporter transmembrane" evidence="6">
    <location>
        <begin position="64"/>
        <end position="286"/>
    </location>
</feature>